<feature type="non-terminal residue" evidence="3">
    <location>
        <position position="1290"/>
    </location>
</feature>
<organism evidence="3 4">
    <name type="scientific">Batillaria attramentaria</name>
    <dbReference type="NCBI Taxonomy" id="370345"/>
    <lineage>
        <taxon>Eukaryota</taxon>
        <taxon>Metazoa</taxon>
        <taxon>Spiralia</taxon>
        <taxon>Lophotrochozoa</taxon>
        <taxon>Mollusca</taxon>
        <taxon>Gastropoda</taxon>
        <taxon>Caenogastropoda</taxon>
        <taxon>Sorbeoconcha</taxon>
        <taxon>Cerithioidea</taxon>
        <taxon>Batillariidae</taxon>
        <taxon>Batillaria</taxon>
    </lineage>
</organism>
<feature type="compositionally biased region" description="Basic and acidic residues" evidence="1">
    <location>
        <begin position="25"/>
        <end position="39"/>
    </location>
</feature>
<dbReference type="EMBL" id="JACVVK020000047">
    <property type="protein sequence ID" value="KAK7498982.1"/>
    <property type="molecule type" value="Genomic_DNA"/>
</dbReference>
<accession>A0ABD0LI23</accession>
<reference evidence="3 4" key="1">
    <citation type="journal article" date="2023" name="Sci. Data">
        <title>Genome assembly of the Korean intertidal mud-creeper Batillaria attramentaria.</title>
        <authorList>
            <person name="Patra A.K."/>
            <person name="Ho P.T."/>
            <person name="Jun S."/>
            <person name="Lee S.J."/>
            <person name="Kim Y."/>
            <person name="Won Y.J."/>
        </authorList>
    </citation>
    <scope>NUCLEOTIDE SEQUENCE [LARGE SCALE GENOMIC DNA]</scope>
    <source>
        <strain evidence="3">Wonlab-2016</strain>
    </source>
</reference>
<feature type="region of interest" description="Disordered" evidence="1">
    <location>
        <begin position="1"/>
        <end position="60"/>
    </location>
</feature>
<name>A0ABD0LI23_9CAEN</name>
<dbReference type="Pfam" id="PF15059">
    <property type="entry name" value="Speriolin_C"/>
    <property type="match status" value="1"/>
</dbReference>
<feature type="non-terminal residue" evidence="3">
    <location>
        <position position="1"/>
    </location>
</feature>
<feature type="region of interest" description="Disordered" evidence="1">
    <location>
        <begin position="620"/>
        <end position="907"/>
    </location>
</feature>
<feature type="compositionally biased region" description="Polar residues" evidence="1">
    <location>
        <begin position="718"/>
        <end position="727"/>
    </location>
</feature>
<evidence type="ECO:0000256" key="1">
    <source>
        <dbReference type="SAM" id="MobiDB-lite"/>
    </source>
</evidence>
<feature type="region of interest" description="Disordered" evidence="1">
    <location>
        <begin position="463"/>
        <end position="535"/>
    </location>
</feature>
<feature type="compositionally biased region" description="Basic and acidic residues" evidence="1">
    <location>
        <begin position="620"/>
        <end position="640"/>
    </location>
</feature>
<evidence type="ECO:0000313" key="4">
    <source>
        <dbReference type="Proteomes" id="UP001519460"/>
    </source>
</evidence>
<feature type="compositionally biased region" description="Basic and acidic residues" evidence="1">
    <location>
        <begin position="664"/>
        <end position="678"/>
    </location>
</feature>
<comment type="caution">
    <text evidence="3">The sequence shown here is derived from an EMBL/GenBank/DDBJ whole genome shotgun (WGS) entry which is preliminary data.</text>
</comment>
<feature type="region of interest" description="Disordered" evidence="1">
    <location>
        <begin position="76"/>
        <end position="98"/>
    </location>
</feature>
<evidence type="ECO:0000259" key="2">
    <source>
        <dbReference type="Pfam" id="PF15059"/>
    </source>
</evidence>
<feature type="region of interest" description="Disordered" evidence="1">
    <location>
        <begin position="197"/>
        <end position="232"/>
    </location>
</feature>
<dbReference type="InterPro" id="IPR026715">
    <property type="entry name" value="SPATC1"/>
</dbReference>
<dbReference type="InterPro" id="IPR029384">
    <property type="entry name" value="Speriolin_C"/>
</dbReference>
<feature type="compositionally biased region" description="Basic residues" evidence="1">
    <location>
        <begin position="48"/>
        <end position="58"/>
    </location>
</feature>
<feature type="compositionally biased region" description="Polar residues" evidence="1">
    <location>
        <begin position="760"/>
        <end position="781"/>
    </location>
</feature>
<feature type="region of interest" description="Disordered" evidence="1">
    <location>
        <begin position="403"/>
        <end position="450"/>
    </location>
</feature>
<keyword evidence="4" id="KW-1185">Reference proteome</keyword>
<feature type="compositionally biased region" description="Polar residues" evidence="1">
    <location>
        <begin position="1"/>
        <end position="10"/>
    </location>
</feature>
<feature type="domain" description="Speriolin C-terminal" evidence="2">
    <location>
        <begin position="1019"/>
        <end position="1182"/>
    </location>
</feature>
<dbReference type="PANTHER" id="PTHR22192:SF17">
    <property type="entry name" value="SPERIOLIN-LIKE PROTEIN"/>
    <property type="match status" value="1"/>
</dbReference>
<feature type="compositionally biased region" description="Basic and acidic residues" evidence="1">
    <location>
        <begin position="476"/>
        <end position="495"/>
    </location>
</feature>
<dbReference type="Proteomes" id="UP001519460">
    <property type="component" value="Unassembled WGS sequence"/>
</dbReference>
<proteinExistence type="predicted"/>
<sequence>SGKSYISGATGSPDGQGYQYEEPERDVPVQDVPEKESAARDAYPIRGVPKKKPWKPKTPKYVDDYRSIAEARAAQAEAAAREKNFTLPSDPDSQHTKSHVYTHTPIASDLEYDPLYLKAKILEEGYRQLMKGDTSPVPATLPFKKQSTGTLVHKICRTPPTILFHNKKLRGELRGDHWRLLHRKPQKRLFEVDLRTMGSPYSQPEPPPGRYPKVPSPPKPKAKPQPVPTPPVGFSASECTEATATPALNTAQAHEACLKENRAAPLSSVVLPADITIEMVQTYGMKDPGPSESAASSDITIEVVQNYCMKKEPEPPKPDGYDYRKAIGPIIEQARQSLGMVTGSPMYGPGDLTSYMVRHEHTDTTYLADGSAKVIKDTHKKMYHWADEEEEDAGSRNRLMLESEGESLKASSSTGPRTDSENEYASGGGPMLTSSDDFATKQREKNTSREYVEDVIHMAQQMAEDPEYFARPDVGGGKRVEIRPPGDQQHNHPLEDLTSDWDTQSPDELTPKYSSNSGCTSSDLEPDPDHQSMGTTTEYERFREEMEQDRNNQRLIEALFARRKLIMDPLHEYHQEEMARIAPLRSPERKSSRHSLGRKSPDRASSVHVLGRESPVHVIGRESPVHIRGRESPQHVHGRESPVQVRGRESPVIIRGRDSPVQVRGRDSPVHIRGRESPGPESPLAARGPARDRVQSPLLTLGRESPMTTSGREFDSPMLSQGTSPTRSRGPDSPLVSSGREFESPMLSEENEPPTRFRQRVSQLASQGEESPRMSQQQESPTRFRVIESPLVSSGQECESPMMPHEQGPPLYYRGRVSQLASQTEESSTLSEEHEPPLRFRGRVSQLASQTEQSSTLSEEREPPLRFQARGSPLTSQGEESSRVSQGQPSPLRCPDGQRLRGRQSPVVAHGRESHLSCPECCVHGQRYQSESEAWEGGGYQAPSSCLSDICIEMSENEAKRGGSPVPKHMSLEPVGSPSFSTTYSDVSGMQVQHRHQQQQGQQQISIPAALVYSGRNMLGEVAFQLERRILDYVFAKCLPDTDLDSSGGARRRRFYGYTVYNIGEMINREALAGERYSRGTERMLRERLRTLLDILTPLGYDLVDHGRFSQDTINKYGLLSHPPAAKANDVETEVGIPGVTVTDVQNFIVYMTDSEFESSNLLLIFDCLRMLAIEDGRQLFVAFRQGLDRMIAHVTAADELGETGAIIHSKPFLVHSPDLTQRCKHVSAHEFRSPPVMAYQSMKILHSEGVSLISVKEELPPISLAREDQKAAVHYGADPSITRASHEHA</sequence>
<feature type="compositionally biased region" description="Pro residues" evidence="1">
    <location>
        <begin position="203"/>
        <end position="231"/>
    </location>
</feature>
<dbReference type="PANTHER" id="PTHR22192">
    <property type="entry name" value="SPERIOLIN"/>
    <property type="match status" value="1"/>
</dbReference>
<feature type="region of interest" description="Disordered" evidence="1">
    <location>
        <begin position="578"/>
        <end position="608"/>
    </location>
</feature>
<protein>
    <recommendedName>
        <fullName evidence="2">Speriolin C-terminal domain-containing protein</fullName>
    </recommendedName>
</protein>
<feature type="compositionally biased region" description="Polar residues" evidence="1">
    <location>
        <begin position="500"/>
        <end position="523"/>
    </location>
</feature>
<feature type="compositionally biased region" description="Basic and acidic residues" evidence="1">
    <location>
        <begin position="438"/>
        <end position="450"/>
    </location>
</feature>
<feature type="compositionally biased region" description="Low complexity" evidence="1">
    <location>
        <begin position="845"/>
        <end position="857"/>
    </location>
</feature>
<evidence type="ECO:0000313" key="3">
    <source>
        <dbReference type="EMBL" id="KAK7498982.1"/>
    </source>
</evidence>
<feature type="compositionally biased region" description="Polar residues" evidence="1">
    <location>
        <begin position="873"/>
        <end position="889"/>
    </location>
</feature>
<gene>
    <name evidence="3" type="ORF">BaRGS_00009791</name>
</gene>